<dbReference type="GO" id="GO:0005737">
    <property type="term" value="C:cytoplasm"/>
    <property type="evidence" value="ECO:0007669"/>
    <property type="project" value="TreeGrafter"/>
</dbReference>
<dbReference type="GO" id="GO:0007346">
    <property type="term" value="P:regulation of mitotic cell cycle"/>
    <property type="evidence" value="ECO:0007669"/>
    <property type="project" value="TreeGrafter"/>
</dbReference>
<dbReference type="InterPro" id="IPR017441">
    <property type="entry name" value="Protein_kinase_ATP_BS"/>
</dbReference>
<evidence type="ECO:0000256" key="9">
    <source>
        <dbReference type="ARBA" id="ARBA00048679"/>
    </source>
</evidence>
<keyword evidence="6" id="KW-0418">Kinase</keyword>
<keyword evidence="15" id="KW-1185">Reference proteome</keyword>
<feature type="compositionally biased region" description="Low complexity" evidence="12">
    <location>
        <begin position="153"/>
        <end position="167"/>
    </location>
</feature>
<evidence type="ECO:0000256" key="4">
    <source>
        <dbReference type="ARBA" id="ARBA00022679"/>
    </source>
</evidence>
<evidence type="ECO:0000256" key="6">
    <source>
        <dbReference type="ARBA" id="ARBA00022777"/>
    </source>
</evidence>
<dbReference type="AlphaFoldDB" id="A0A7J6CV63"/>
<dbReference type="Gene3D" id="3.30.200.20">
    <property type="entry name" value="Phosphorylase Kinase, domain 1"/>
    <property type="match status" value="1"/>
</dbReference>
<keyword evidence="5 10" id="KW-0547">Nucleotide-binding</keyword>
<feature type="compositionally biased region" description="Polar residues" evidence="12">
    <location>
        <begin position="95"/>
        <end position="107"/>
    </location>
</feature>
<evidence type="ECO:0000256" key="11">
    <source>
        <dbReference type="RuleBase" id="RU000304"/>
    </source>
</evidence>
<comment type="similarity">
    <text evidence="1">Belongs to the protein kinase superfamily. CAMK Ser/Thr protein kinase family. PIM subfamily.</text>
</comment>
<dbReference type="EMBL" id="JAAMOB010000008">
    <property type="protein sequence ID" value="KAF4109602.1"/>
    <property type="molecule type" value="Genomic_DNA"/>
</dbReference>
<accession>A0A7J6CV63</accession>
<dbReference type="PROSITE" id="PS00108">
    <property type="entry name" value="PROTEIN_KINASE_ST"/>
    <property type="match status" value="1"/>
</dbReference>
<keyword evidence="7 10" id="KW-0067">ATP-binding</keyword>
<dbReference type="Pfam" id="PF00069">
    <property type="entry name" value="Pkinase"/>
    <property type="match status" value="1"/>
</dbReference>
<evidence type="ECO:0000259" key="13">
    <source>
        <dbReference type="PROSITE" id="PS50011"/>
    </source>
</evidence>
<dbReference type="Gene3D" id="1.10.510.10">
    <property type="entry name" value="Transferase(Phosphotransferase) domain 1"/>
    <property type="match status" value="1"/>
</dbReference>
<reference evidence="14 15" key="1">
    <citation type="submission" date="2020-04" db="EMBL/GenBank/DDBJ databases">
        <title>Chromosome-level genome assembly of a cyprinid fish Onychostoma macrolepis by integration of Nanopore Sequencing, Bionano and Hi-C technology.</title>
        <authorList>
            <person name="Wang D."/>
        </authorList>
    </citation>
    <scope>NUCLEOTIDE SEQUENCE [LARGE SCALE GENOMIC DNA]</scope>
    <source>
        <strain evidence="14">SWU-2019</strain>
        <tissue evidence="14">Muscle</tissue>
    </source>
</reference>
<name>A0A7J6CV63_9TELE</name>
<evidence type="ECO:0000256" key="8">
    <source>
        <dbReference type="ARBA" id="ARBA00047899"/>
    </source>
</evidence>
<dbReference type="SUPFAM" id="SSF56112">
    <property type="entry name" value="Protein kinase-like (PK-like)"/>
    <property type="match status" value="1"/>
</dbReference>
<dbReference type="PROSITE" id="PS00107">
    <property type="entry name" value="PROTEIN_KINASE_ATP"/>
    <property type="match status" value="1"/>
</dbReference>
<feature type="region of interest" description="Disordered" evidence="12">
    <location>
        <begin position="140"/>
        <end position="169"/>
    </location>
</feature>
<dbReference type="PANTHER" id="PTHR22984">
    <property type="entry name" value="SERINE/THREONINE-PROTEIN KINASE PIM"/>
    <property type="match status" value="1"/>
</dbReference>
<evidence type="ECO:0000256" key="10">
    <source>
        <dbReference type="PROSITE-ProRule" id="PRU10141"/>
    </source>
</evidence>
<feature type="domain" description="Protein kinase" evidence="13">
    <location>
        <begin position="194"/>
        <end position="448"/>
    </location>
</feature>
<evidence type="ECO:0000256" key="5">
    <source>
        <dbReference type="ARBA" id="ARBA00022741"/>
    </source>
</evidence>
<gene>
    <name evidence="14" type="ORF">G5714_008854</name>
</gene>
<evidence type="ECO:0000313" key="14">
    <source>
        <dbReference type="EMBL" id="KAF4109602.1"/>
    </source>
</evidence>
<dbReference type="EC" id="2.7.11.1" evidence="2"/>
<dbReference type="GO" id="GO:0005524">
    <property type="term" value="F:ATP binding"/>
    <property type="evidence" value="ECO:0007669"/>
    <property type="project" value="UniProtKB-UniRule"/>
</dbReference>
<dbReference type="SMART" id="SM00220">
    <property type="entry name" value="S_TKc"/>
    <property type="match status" value="1"/>
</dbReference>
<evidence type="ECO:0000256" key="1">
    <source>
        <dbReference type="ARBA" id="ARBA00005505"/>
    </source>
</evidence>
<keyword evidence="4" id="KW-0808">Transferase</keyword>
<protein>
    <recommendedName>
        <fullName evidence="2">non-specific serine/threonine protein kinase</fullName>
        <ecNumber evidence="2">2.7.11.1</ecNumber>
    </recommendedName>
</protein>
<evidence type="ECO:0000256" key="2">
    <source>
        <dbReference type="ARBA" id="ARBA00012513"/>
    </source>
</evidence>
<dbReference type="GO" id="GO:0043066">
    <property type="term" value="P:negative regulation of apoptotic process"/>
    <property type="evidence" value="ECO:0007669"/>
    <property type="project" value="TreeGrafter"/>
</dbReference>
<dbReference type="InterPro" id="IPR000719">
    <property type="entry name" value="Prot_kinase_dom"/>
</dbReference>
<dbReference type="FunFam" id="3.30.200.20:FF:000246">
    <property type="entry name" value="Pim proto-oncogene, serine/threonine kinase,-related 152"/>
    <property type="match status" value="1"/>
</dbReference>
<feature type="binding site" evidence="10">
    <location>
        <position position="223"/>
    </location>
    <ligand>
        <name>ATP</name>
        <dbReference type="ChEBI" id="CHEBI:30616"/>
    </ligand>
</feature>
<dbReference type="GO" id="GO:0004674">
    <property type="term" value="F:protein serine/threonine kinase activity"/>
    <property type="evidence" value="ECO:0007669"/>
    <property type="project" value="UniProtKB-KW"/>
</dbReference>
<comment type="catalytic activity">
    <reaction evidence="9">
        <text>L-seryl-[protein] + ATP = O-phospho-L-seryl-[protein] + ADP + H(+)</text>
        <dbReference type="Rhea" id="RHEA:17989"/>
        <dbReference type="Rhea" id="RHEA-COMP:9863"/>
        <dbReference type="Rhea" id="RHEA-COMP:11604"/>
        <dbReference type="ChEBI" id="CHEBI:15378"/>
        <dbReference type="ChEBI" id="CHEBI:29999"/>
        <dbReference type="ChEBI" id="CHEBI:30616"/>
        <dbReference type="ChEBI" id="CHEBI:83421"/>
        <dbReference type="ChEBI" id="CHEBI:456216"/>
        <dbReference type="EC" id="2.7.11.1"/>
    </reaction>
</comment>
<comment type="catalytic activity">
    <reaction evidence="8">
        <text>L-threonyl-[protein] + ATP = O-phospho-L-threonyl-[protein] + ADP + H(+)</text>
        <dbReference type="Rhea" id="RHEA:46608"/>
        <dbReference type="Rhea" id="RHEA-COMP:11060"/>
        <dbReference type="Rhea" id="RHEA-COMP:11605"/>
        <dbReference type="ChEBI" id="CHEBI:15378"/>
        <dbReference type="ChEBI" id="CHEBI:30013"/>
        <dbReference type="ChEBI" id="CHEBI:30616"/>
        <dbReference type="ChEBI" id="CHEBI:61977"/>
        <dbReference type="ChEBI" id="CHEBI:456216"/>
        <dbReference type="EC" id="2.7.11.1"/>
    </reaction>
</comment>
<organism evidence="14 15">
    <name type="scientific">Onychostoma macrolepis</name>
    <dbReference type="NCBI Taxonomy" id="369639"/>
    <lineage>
        <taxon>Eukaryota</taxon>
        <taxon>Metazoa</taxon>
        <taxon>Chordata</taxon>
        <taxon>Craniata</taxon>
        <taxon>Vertebrata</taxon>
        <taxon>Euteleostomi</taxon>
        <taxon>Actinopterygii</taxon>
        <taxon>Neopterygii</taxon>
        <taxon>Teleostei</taxon>
        <taxon>Ostariophysi</taxon>
        <taxon>Cypriniformes</taxon>
        <taxon>Cyprinidae</taxon>
        <taxon>Acrossocheilinae</taxon>
        <taxon>Onychostoma</taxon>
    </lineage>
</organism>
<sequence length="466" mass="53384">MEPCMSRNCRAEQEDAACVAPVPERVGKAKKIRRFLKRVFTRKSKGTSDGAEQGQCRDAAAGVSPGLDENPGPVKRKNKFKRLCKQAFLRKSKKTTTGAQQNNTEPQRYSEDEAEQIRDTESTFMYSSCLSSLTAMQEDKEDIPEAVQNSDTPVPSVSEEQSTVSSSDNISWEMETEKIHLDITGKTDDIFQHYKTRLMLGHGSFGDVFEGIRLSDSKKVALKVVEKRENMEKIKTYQFSKALPSEIAMMILMNKGPRVPQIIQLLDWYETPEEYILVLERPTPCENMQQFLMRHKGRIRESSARVVMQQVVIAAIICCQRGVFHRDIKLENLLINKNTLQVKLIDFGCGTRLKRSAYSVFSGTKVYAPPEIHTGSYHATSTTVYSLGILLYRMVCGKFPGHQLQQIFDRTWYTEELSKECIDLICSCMERHPDKRIGLEKIHRHDWFQALILNLKKKKKKKKPRE</sequence>
<dbReference type="InterPro" id="IPR011009">
    <property type="entry name" value="Kinase-like_dom_sf"/>
</dbReference>
<feature type="region of interest" description="Disordered" evidence="12">
    <location>
        <begin position="91"/>
        <end position="114"/>
    </location>
</feature>
<dbReference type="Proteomes" id="UP000579812">
    <property type="component" value="Unassembled WGS sequence"/>
</dbReference>
<evidence type="ECO:0000256" key="7">
    <source>
        <dbReference type="ARBA" id="ARBA00022840"/>
    </source>
</evidence>
<proteinExistence type="inferred from homology"/>
<dbReference type="InterPro" id="IPR008271">
    <property type="entry name" value="Ser/Thr_kinase_AS"/>
</dbReference>
<dbReference type="PANTHER" id="PTHR22984:SF11">
    <property type="entry name" value="AURORA KINASE-RELATED"/>
    <property type="match status" value="1"/>
</dbReference>
<dbReference type="PROSITE" id="PS50011">
    <property type="entry name" value="PROTEIN_KINASE_DOM"/>
    <property type="match status" value="1"/>
</dbReference>
<dbReference type="InterPro" id="IPR051138">
    <property type="entry name" value="PIM_Ser/Thr_kinase"/>
</dbReference>
<dbReference type="FunFam" id="1.10.510.10:FF:000392">
    <property type="entry name" value="Pim proto-oncogene, serine/threonine kinase,-related 152"/>
    <property type="match status" value="1"/>
</dbReference>
<comment type="caution">
    <text evidence="14">The sequence shown here is derived from an EMBL/GenBank/DDBJ whole genome shotgun (WGS) entry which is preliminary data.</text>
</comment>
<keyword evidence="3 11" id="KW-0723">Serine/threonine-protein kinase</keyword>
<evidence type="ECO:0000313" key="15">
    <source>
        <dbReference type="Proteomes" id="UP000579812"/>
    </source>
</evidence>
<evidence type="ECO:0000256" key="12">
    <source>
        <dbReference type="SAM" id="MobiDB-lite"/>
    </source>
</evidence>
<evidence type="ECO:0000256" key="3">
    <source>
        <dbReference type="ARBA" id="ARBA00022527"/>
    </source>
</evidence>
<feature type="region of interest" description="Disordered" evidence="12">
    <location>
        <begin position="41"/>
        <end position="76"/>
    </location>
</feature>